<evidence type="ECO:0000313" key="1">
    <source>
        <dbReference type="EMBL" id="KAA3470870.1"/>
    </source>
</evidence>
<organism evidence="1 2">
    <name type="scientific">Gossypium australe</name>
    <dbReference type="NCBI Taxonomy" id="47621"/>
    <lineage>
        <taxon>Eukaryota</taxon>
        <taxon>Viridiplantae</taxon>
        <taxon>Streptophyta</taxon>
        <taxon>Embryophyta</taxon>
        <taxon>Tracheophyta</taxon>
        <taxon>Spermatophyta</taxon>
        <taxon>Magnoliopsida</taxon>
        <taxon>eudicotyledons</taxon>
        <taxon>Gunneridae</taxon>
        <taxon>Pentapetalae</taxon>
        <taxon>rosids</taxon>
        <taxon>malvids</taxon>
        <taxon>Malvales</taxon>
        <taxon>Malvaceae</taxon>
        <taxon>Malvoideae</taxon>
        <taxon>Gossypium</taxon>
    </lineage>
</organism>
<comment type="caution">
    <text evidence="1">The sequence shown here is derived from an EMBL/GenBank/DDBJ whole genome shotgun (WGS) entry which is preliminary data.</text>
</comment>
<gene>
    <name evidence="1" type="ORF">EPI10_016544</name>
</gene>
<proteinExistence type="predicted"/>
<dbReference type="AlphaFoldDB" id="A0A5B6VNY1"/>
<name>A0A5B6VNY1_9ROSI</name>
<dbReference type="EMBL" id="SMMG02000006">
    <property type="protein sequence ID" value="KAA3470870.1"/>
    <property type="molecule type" value="Genomic_DNA"/>
</dbReference>
<sequence length="155" mass="18208">MIQNTLQFKGNMVEVPNQHLKRFLQIYDIFKYNGVSSDAVFGYSHSHCATIRLIGTFKTILRKCPHHVLQAWLQIQIFYNSVDGHIKFSLDKASDGSLMFHTYERAYKIIEDMTINSYMWPNEIFMYKSKSATVKVVNEEDDDDRFQRILKSLTI</sequence>
<keyword evidence="2" id="KW-1185">Reference proteome</keyword>
<evidence type="ECO:0000313" key="2">
    <source>
        <dbReference type="Proteomes" id="UP000325315"/>
    </source>
</evidence>
<dbReference type="Proteomes" id="UP000325315">
    <property type="component" value="Unassembled WGS sequence"/>
</dbReference>
<dbReference type="OrthoDB" id="694103at2759"/>
<protein>
    <submittedName>
        <fullName evidence="1">Casein kinase II subunit alpha, chloroplastic-like</fullName>
    </submittedName>
</protein>
<dbReference type="GO" id="GO:0016301">
    <property type="term" value="F:kinase activity"/>
    <property type="evidence" value="ECO:0007669"/>
    <property type="project" value="UniProtKB-KW"/>
</dbReference>
<keyword evidence="1" id="KW-0808">Transferase</keyword>
<reference evidence="2" key="1">
    <citation type="journal article" date="2019" name="Plant Biotechnol. J.">
        <title>Genome sequencing of the Australian wild diploid species Gossypium australe highlights disease resistance and delayed gland morphogenesis.</title>
        <authorList>
            <person name="Cai Y."/>
            <person name="Cai X."/>
            <person name="Wang Q."/>
            <person name="Wang P."/>
            <person name="Zhang Y."/>
            <person name="Cai C."/>
            <person name="Xu Y."/>
            <person name="Wang K."/>
            <person name="Zhou Z."/>
            <person name="Wang C."/>
            <person name="Geng S."/>
            <person name="Li B."/>
            <person name="Dong Q."/>
            <person name="Hou Y."/>
            <person name="Wang H."/>
            <person name="Ai P."/>
            <person name="Liu Z."/>
            <person name="Yi F."/>
            <person name="Sun M."/>
            <person name="An G."/>
            <person name="Cheng J."/>
            <person name="Zhang Y."/>
            <person name="Shi Q."/>
            <person name="Xie Y."/>
            <person name="Shi X."/>
            <person name="Chang Y."/>
            <person name="Huang F."/>
            <person name="Chen Y."/>
            <person name="Hong S."/>
            <person name="Mi L."/>
            <person name="Sun Q."/>
            <person name="Zhang L."/>
            <person name="Zhou B."/>
            <person name="Peng R."/>
            <person name="Zhang X."/>
            <person name="Liu F."/>
        </authorList>
    </citation>
    <scope>NUCLEOTIDE SEQUENCE [LARGE SCALE GENOMIC DNA]</scope>
    <source>
        <strain evidence="2">cv. PA1801</strain>
    </source>
</reference>
<accession>A0A5B6VNY1</accession>
<keyword evidence="1" id="KW-0418">Kinase</keyword>